<protein>
    <submittedName>
        <fullName evidence="1">Uncharacterized protein</fullName>
    </submittedName>
</protein>
<dbReference type="AlphaFoldDB" id="A0A378SK33"/>
<proteinExistence type="predicted"/>
<name>A0A378SK33_9MYCO</name>
<reference evidence="1 2" key="1">
    <citation type="submission" date="2018-06" db="EMBL/GenBank/DDBJ databases">
        <authorList>
            <consortium name="Pathogen Informatics"/>
            <person name="Doyle S."/>
        </authorList>
    </citation>
    <scope>NUCLEOTIDE SEQUENCE [LARGE SCALE GENOMIC DNA]</scope>
    <source>
        <strain evidence="1 2">NCTC10742</strain>
    </source>
</reference>
<gene>
    <name evidence="1" type="ORF">NCTC10742_00974</name>
</gene>
<organism evidence="1 2">
    <name type="scientific">Mycolicibacterium gilvum</name>
    <dbReference type="NCBI Taxonomy" id="1804"/>
    <lineage>
        <taxon>Bacteria</taxon>
        <taxon>Bacillati</taxon>
        <taxon>Actinomycetota</taxon>
        <taxon>Actinomycetes</taxon>
        <taxon>Mycobacteriales</taxon>
        <taxon>Mycobacteriaceae</taxon>
        <taxon>Mycolicibacterium</taxon>
    </lineage>
</organism>
<dbReference type="EMBL" id="UGQM01000001">
    <property type="protein sequence ID" value="STZ41767.1"/>
    <property type="molecule type" value="Genomic_DNA"/>
</dbReference>
<evidence type="ECO:0000313" key="1">
    <source>
        <dbReference type="EMBL" id="STZ41767.1"/>
    </source>
</evidence>
<sequence>MGATAGAVATSGVSVKDAVSGIDDALGRFPDVRAWSGPAHDAAGRMFGRADAEAERFSEYTDAVAVALASGAGSIGSARTALLSKAEEVDAGPLSVTDQWVVLVDPVMMSEREMATLQARARQEQAVLNQLLIAVDEADDAVAEAVLVAGAEFGFVEPGQPTGLGDLLLPAAQRPADEVPDPRTAAGVVAQESMRSADQQQNVREVIDSTNEYGEEVTTVIKQDGSRIVKTRMDPFEWPSKQNFYQIEEFDKSGDFIARTSSWHDLSNDCDYTSITYADGSNWTMSMDPTGYRTGGFTTADGRHSAVPVELIDQMSLGTGAAMSGLEAHITRGGSLPMVTAESLENIGKSMKVGGPALGAATTVFDMVMADSGKDRCIAFVSGVAGGGAGWGMAEAGAALGAFGGPAAPVTVPLGALVLGGIGAFGGAELGKFVGDVVCPY</sequence>
<evidence type="ECO:0000313" key="2">
    <source>
        <dbReference type="Proteomes" id="UP000254291"/>
    </source>
</evidence>
<dbReference type="Proteomes" id="UP000254291">
    <property type="component" value="Unassembled WGS sequence"/>
</dbReference>
<accession>A0A378SK33</accession>